<dbReference type="Proteomes" id="UP000502823">
    <property type="component" value="Unassembled WGS sequence"/>
</dbReference>
<gene>
    <name evidence="2" type="ORF">Cfor_02776</name>
</gene>
<sequence length="150" mass="15918">MPGRHGMGGAGGSGGGGPYSESAALVHSTEGMSYTEESRQPGGGGTPHDGGEDELMDCVDSDVSVLAQFHEDAIRQVRQWRAGSERSGVQYLVHNEISVACWHGVLAVSAVACRQENLEFSGQQINGVRKWLALSWDLSNDTAAYAVQQV</sequence>
<reference evidence="3" key="1">
    <citation type="submission" date="2020-01" db="EMBL/GenBank/DDBJ databases">
        <title>Draft genome sequence of the Termite Coptotermes fromosanus.</title>
        <authorList>
            <person name="Itakura S."/>
            <person name="Yosikawa Y."/>
            <person name="Umezawa K."/>
        </authorList>
    </citation>
    <scope>NUCLEOTIDE SEQUENCE [LARGE SCALE GENOMIC DNA]</scope>
</reference>
<protein>
    <submittedName>
        <fullName evidence="2">Uncharacterized protein</fullName>
    </submittedName>
</protein>
<dbReference type="EMBL" id="BLKM01000810">
    <property type="protein sequence ID" value="GFG38751.1"/>
    <property type="molecule type" value="Genomic_DNA"/>
</dbReference>
<name>A0A6L2Q1J0_COPFO</name>
<proteinExistence type="predicted"/>
<accession>A0A6L2Q1J0</accession>
<keyword evidence="3" id="KW-1185">Reference proteome</keyword>
<feature type="compositionally biased region" description="Gly residues" evidence="1">
    <location>
        <begin position="1"/>
        <end position="18"/>
    </location>
</feature>
<feature type="region of interest" description="Disordered" evidence="1">
    <location>
        <begin position="1"/>
        <end position="55"/>
    </location>
</feature>
<evidence type="ECO:0000256" key="1">
    <source>
        <dbReference type="SAM" id="MobiDB-lite"/>
    </source>
</evidence>
<evidence type="ECO:0000313" key="2">
    <source>
        <dbReference type="EMBL" id="GFG38751.1"/>
    </source>
</evidence>
<comment type="caution">
    <text evidence="2">The sequence shown here is derived from an EMBL/GenBank/DDBJ whole genome shotgun (WGS) entry which is preliminary data.</text>
</comment>
<organism evidence="2 3">
    <name type="scientific">Coptotermes formosanus</name>
    <name type="common">Formosan subterranean termite</name>
    <dbReference type="NCBI Taxonomy" id="36987"/>
    <lineage>
        <taxon>Eukaryota</taxon>
        <taxon>Metazoa</taxon>
        <taxon>Ecdysozoa</taxon>
        <taxon>Arthropoda</taxon>
        <taxon>Hexapoda</taxon>
        <taxon>Insecta</taxon>
        <taxon>Pterygota</taxon>
        <taxon>Neoptera</taxon>
        <taxon>Polyneoptera</taxon>
        <taxon>Dictyoptera</taxon>
        <taxon>Blattodea</taxon>
        <taxon>Blattoidea</taxon>
        <taxon>Termitoidae</taxon>
        <taxon>Rhinotermitidae</taxon>
        <taxon>Coptotermes</taxon>
    </lineage>
</organism>
<dbReference type="InParanoid" id="A0A6L2Q1J0"/>
<evidence type="ECO:0000313" key="3">
    <source>
        <dbReference type="Proteomes" id="UP000502823"/>
    </source>
</evidence>
<dbReference type="AlphaFoldDB" id="A0A6L2Q1J0"/>